<sequence length="355" mass="38452">MAGSDSGDKTHDPTEKKLSDARKKGDVAGAPEMRHASMFVAALVALGSLGTFAVSQMLTIFVKLWGDADDILIDSGTGHHFAAMLLRELGMAIGPLLAMLLGFAMLSFFLQSHPTLAWSRLKLKWDKLSPLAGIKRLFGKSAFVEFAKTLAKFSFVATVVLTVIWPHAGEIEGMVGASAATVGKTAAALVVMMVQAAAILVVALAGLDFFYQRSAFFKKMRMSLQEIKDEYKESDGDPKIKARIRAIGMERSKRRMMAKVSKASVIVTNPTHYAVALQYDHGAMAAPVVVAKGVDEIALKIREIAAEHGIPIVERPPLARALHANAQLDRPIPTEHYAAVAEIISYVMKLARKAR</sequence>
<dbReference type="Proteomes" id="UP000614261">
    <property type="component" value="Unassembled WGS sequence"/>
</dbReference>
<evidence type="ECO:0000256" key="12">
    <source>
        <dbReference type="ARBA" id="ARBA00025078"/>
    </source>
</evidence>
<dbReference type="InterPro" id="IPR006135">
    <property type="entry name" value="T3SS_substrate_exporter"/>
</dbReference>
<evidence type="ECO:0000256" key="5">
    <source>
        <dbReference type="ARBA" id="ARBA00022475"/>
    </source>
</evidence>
<evidence type="ECO:0000313" key="15">
    <source>
        <dbReference type="EMBL" id="GGB74276.1"/>
    </source>
</evidence>
<dbReference type="PANTHER" id="PTHR30531">
    <property type="entry name" value="FLAGELLAR BIOSYNTHETIC PROTEIN FLHB"/>
    <property type="match status" value="1"/>
</dbReference>
<feature type="region of interest" description="Disordered" evidence="14">
    <location>
        <begin position="1"/>
        <end position="25"/>
    </location>
</feature>
<dbReference type="RefSeq" id="WP_188515429.1">
    <property type="nucleotide sequence ID" value="NZ_BMGD01000006.1"/>
</dbReference>
<keyword evidence="6 13" id="KW-0812">Transmembrane</keyword>
<feature type="transmembrane region" description="Helical" evidence="13">
    <location>
        <begin position="150"/>
        <end position="168"/>
    </location>
</feature>
<dbReference type="PANTHER" id="PTHR30531:SF12">
    <property type="entry name" value="FLAGELLAR BIOSYNTHETIC PROTEIN FLHB"/>
    <property type="match status" value="1"/>
</dbReference>
<keyword evidence="8 13" id="KW-0653">Protein transport</keyword>
<evidence type="ECO:0000256" key="4">
    <source>
        <dbReference type="ARBA" id="ARBA00022448"/>
    </source>
</evidence>
<proteinExistence type="inferred from homology"/>
<evidence type="ECO:0000256" key="9">
    <source>
        <dbReference type="ARBA" id="ARBA00022989"/>
    </source>
</evidence>
<feature type="transmembrane region" description="Helical" evidence="13">
    <location>
        <begin position="89"/>
        <end position="110"/>
    </location>
</feature>
<evidence type="ECO:0000256" key="14">
    <source>
        <dbReference type="SAM" id="MobiDB-lite"/>
    </source>
</evidence>
<dbReference type="PRINTS" id="PR00950">
    <property type="entry name" value="TYPE3IMSPROT"/>
</dbReference>
<feature type="transmembrane region" description="Helical" evidence="13">
    <location>
        <begin position="188"/>
        <end position="211"/>
    </location>
</feature>
<evidence type="ECO:0000256" key="1">
    <source>
        <dbReference type="ARBA" id="ARBA00004651"/>
    </source>
</evidence>
<comment type="caution">
    <text evidence="15">The sequence shown here is derived from an EMBL/GenBank/DDBJ whole genome shotgun (WGS) entry which is preliminary data.</text>
</comment>
<reference evidence="16" key="1">
    <citation type="journal article" date="2019" name="Int. J. Syst. Evol. Microbiol.">
        <title>The Global Catalogue of Microorganisms (GCM) 10K type strain sequencing project: providing services to taxonomists for standard genome sequencing and annotation.</title>
        <authorList>
            <consortium name="The Broad Institute Genomics Platform"/>
            <consortium name="The Broad Institute Genome Sequencing Center for Infectious Disease"/>
            <person name="Wu L."/>
            <person name="Ma J."/>
        </authorList>
    </citation>
    <scope>NUCLEOTIDE SEQUENCE [LARGE SCALE GENOMIC DNA]</scope>
    <source>
        <strain evidence="16">CGMCC 1.12851</strain>
    </source>
</reference>
<evidence type="ECO:0000256" key="6">
    <source>
        <dbReference type="ARBA" id="ARBA00022692"/>
    </source>
</evidence>
<keyword evidence="15" id="KW-0282">Flagellum</keyword>
<keyword evidence="15" id="KW-0966">Cell projection</keyword>
<keyword evidence="15" id="KW-0969">Cilium</keyword>
<dbReference type="NCBIfam" id="TIGR00328">
    <property type="entry name" value="flhB"/>
    <property type="match status" value="1"/>
</dbReference>
<comment type="subcellular location">
    <subcellularLocation>
        <location evidence="1">Cell membrane</location>
        <topology evidence="1">Multi-pass membrane protein</topology>
    </subcellularLocation>
</comment>
<keyword evidence="7 13" id="KW-1005">Bacterial flagellum biogenesis</keyword>
<gene>
    <name evidence="13 15" type="primary">flhB</name>
    <name evidence="15" type="ORF">GCM10010833_31850</name>
</gene>
<dbReference type="InterPro" id="IPR006136">
    <property type="entry name" value="FlhB"/>
</dbReference>
<dbReference type="SUPFAM" id="SSF160544">
    <property type="entry name" value="EscU C-terminal domain-like"/>
    <property type="match status" value="1"/>
</dbReference>
<evidence type="ECO:0000256" key="7">
    <source>
        <dbReference type="ARBA" id="ARBA00022795"/>
    </source>
</evidence>
<keyword evidence="10 13" id="KW-0472">Membrane</keyword>
<comment type="similarity">
    <text evidence="2 13">Belongs to the type III secretion exporter family.</text>
</comment>
<evidence type="ECO:0000256" key="2">
    <source>
        <dbReference type="ARBA" id="ARBA00010690"/>
    </source>
</evidence>
<dbReference type="InterPro" id="IPR029025">
    <property type="entry name" value="T3SS_substrate_exporter_C"/>
</dbReference>
<keyword evidence="5 13" id="KW-1003">Cell membrane</keyword>
<keyword evidence="9 13" id="KW-1133">Transmembrane helix</keyword>
<accession>A0ABQ1JS72</accession>
<feature type="transmembrane region" description="Helical" evidence="13">
    <location>
        <begin position="39"/>
        <end position="62"/>
    </location>
</feature>
<evidence type="ECO:0000313" key="16">
    <source>
        <dbReference type="Proteomes" id="UP000614261"/>
    </source>
</evidence>
<keyword evidence="16" id="KW-1185">Reference proteome</keyword>
<protein>
    <recommendedName>
        <fullName evidence="3 13">Flagellar biosynthetic protein FlhB</fullName>
    </recommendedName>
</protein>
<evidence type="ECO:0000256" key="8">
    <source>
        <dbReference type="ARBA" id="ARBA00022927"/>
    </source>
</evidence>
<keyword evidence="4 13" id="KW-0813">Transport</keyword>
<evidence type="ECO:0000256" key="11">
    <source>
        <dbReference type="ARBA" id="ARBA00023225"/>
    </source>
</evidence>
<dbReference type="Pfam" id="PF01312">
    <property type="entry name" value="Bac_export_2"/>
    <property type="match status" value="1"/>
</dbReference>
<keyword evidence="11 13" id="KW-1006">Bacterial flagellum protein export</keyword>
<evidence type="ECO:0000256" key="10">
    <source>
        <dbReference type="ARBA" id="ARBA00023136"/>
    </source>
</evidence>
<dbReference type="Gene3D" id="6.10.250.2080">
    <property type="match status" value="1"/>
</dbReference>
<evidence type="ECO:0000256" key="3">
    <source>
        <dbReference type="ARBA" id="ARBA00021622"/>
    </source>
</evidence>
<dbReference type="Gene3D" id="3.40.1690.10">
    <property type="entry name" value="secretion proteins EscU"/>
    <property type="match status" value="1"/>
</dbReference>
<evidence type="ECO:0000256" key="13">
    <source>
        <dbReference type="RuleBase" id="RU364091"/>
    </source>
</evidence>
<name>A0ABQ1JS72_9SPHN</name>
<organism evidence="15 16">
    <name type="scientific">Blastomonas aquatica</name>
    <dbReference type="NCBI Taxonomy" id="1510276"/>
    <lineage>
        <taxon>Bacteria</taxon>
        <taxon>Pseudomonadati</taxon>
        <taxon>Pseudomonadota</taxon>
        <taxon>Alphaproteobacteria</taxon>
        <taxon>Sphingomonadales</taxon>
        <taxon>Sphingomonadaceae</taxon>
        <taxon>Blastomonas</taxon>
    </lineage>
</organism>
<comment type="function">
    <text evidence="12 13">Required for formation of the rod structure in the basal body of the flagellar apparatus. Together with FliI and FliH, may constitute the export apparatus of flagellin.</text>
</comment>
<dbReference type="EMBL" id="BMGD01000006">
    <property type="protein sequence ID" value="GGB74276.1"/>
    <property type="molecule type" value="Genomic_DNA"/>
</dbReference>